<evidence type="ECO:0000256" key="1">
    <source>
        <dbReference type="SAM" id="MobiDB-lite"/>
    </source>
</evidence>
<evidence type="ECO:0000256" key="2">
    <source>
        <dbReference type="SAM" id="SignalP"/>
    </source>
</evidence>
<keyword evidence="2" id="KW-0732">Signal</keyword>
<organism evidence="3 4">
    <name type="scientific">Shewanella maritima</name>
    <dbReference type="NCBI Taxonomy" id="2520507"/>
    <lineage>
        <taxon>Bacteria</taxon>
        <taxon>Pseudomonadati</taxon>
        <taxon>Pseudomonadota</taxon>
        <taxon>Gammaproteobacteria</taxon>
        <taxon>Alteromonadales</taxon>
        <taxon>Shewanellaceae</taxon>
        <taxon>Shewanella</taxon>
    </lineage>
</organism>
<accession>A0A411PLB5</accession>
<dbReference type="KEGG" id="smai:EXU30_17930"/>
<evidence type="ECO:0000313" key="4">
    <source>
        <dbReference type="Proteomes" id="UP000291106"/>
    </source>
</evidence>
<feature type="region of interest" description="Disordered" evidence="1">
    <location>
        <begin position="58"/>
        <end position="86"/>
    </location>
</feature>
<dbReference type="OrthoDB" id="5587540at2"/>
<keyword evidence="4" id="KW-1185">Reference proteome</keyword>
<evidence type="ECO:0000313" key="3">
    <source>
        <dbReference type="EMBL" id="QBF84340.1"/>
    </source>
</evidence>
<protein>
    <recommendedName>
        <fullName evidence="5">Lipoprotein</fullName>
    </recommendedName>
</protein>
<dbReference type="Proteomes" id="UP000291106">
    <property type="component" value="Chromosome"/>
</dbReference>
<evidence type="ECO:0008006" key="5">
    <source>
        <dbReference type="Google" id="ProtNLM"/>
    </source>
</evidence>
<feature type="signal peptide" evidence="2">
    <location>
        <begin position="1"/>
        <end position="22"/>
    </location>
</feature>
<gene>
    <name evidence="3" type="ORF">EXU30_17930</name>
</gene>
<sequence length="150" mass="16946">MMLRQSLIVIALASLCACSASPVDPQEFAGRYKDRFSTQIKGKDIKLFTYRASLATSSQRGIDDDLPHNQRISRKKQDASSYRREQARKQEMLEAWGEHVEVGLVKTLAMTGYCQTGYIELSRYVTSDRAEIRGECNEGATEADIEKFGR</sequence>
<reference evidence="3 4" key="1">
    <citation type="submission" date="2019-02" db="EMBL/GenBank/DDBJ databases">
        <title>Shewanella sp. D4-2 isolated from Dokdo Island.</title>
        <authorList>
            <person name="Baek K."/>
        </authorList>
    </citation>
    <scope>NUCLEOTIDE SEQUENCE [LARGE SCALE GENOMIC DNA]</scope>
    <source>
        <strain evidence="3 4">D4-2</strain>
    </source>
</reference>
<proteinExistence type="predicted"/>
<feature type="chain" id="PRO_5019567099" description="Lipoprotein" evidence="2">
    <location>
        <begin position="23"/>
        <end position="150"/>
    </location>
</feature>
<dbReference type="AlphaFoldDB" id="A0A411PLB5"/>
<name>A0A411PLB5_9GAMM</name>
<dbReference type="PROSITE" id="PS51257">
    <property type="entry name" value="PROKAR_LIPOPROTEIN"/>
    <property type="match status" value="1"/>
</dbReference>
<feature type="compositionally biased region" description="Basic and acidic residues" evidence="1">
    <location>
        <begin position="75"/>
        <end position="86"/>
    </location>
</feature>
<dbReference type="EMBL" id="CP036200">
    <property type="protein sequence ID" value="QBF84340.1"/>
    <property type="molecule type" value="Genomic_DNA"/>
</dbReference>